<name>A0ABR7T5R9_HELCL</name>
<keyword evidence="3" id="KW-1185">Reference proteome</keyword>
<dbReference type="Gene3D" id="3.30.450.40">
    <property type="match status" value="1"/>
</dbReference>
<feature type="domain" description="IclR-ED" evidence="1">
    <location>
        <begin position="1"/>
        <end position="134"/>
    </location>
</feature>
<reference evidence="2 3" key="1">
    <citation type="submission" date="2020-07" db="EMBL/GenBank/DDBJ databases">
        <title>Draft whole-genome sequence of Heliobacterium chlorum DSM 3682, type strain.</title>
        <authorList>
            <person name="Kyndt J.A."/>
            <person name="Meyer T.E."/>
            <person name="Imhoff J.F."/>
        </authorList>
    </citation>
    <scope>NUCLEOTIDE SEQUENCE [LARGE SCALE GENOMIC DNA]</scope>
    <source>
        <strain evidence="2 3">DSM 3682</strain>
    </source>
</reference>
<dbReference type="PANTHER" id="PTHR30136:SF24">
    <property type="entry name" value="HTH-TYPE TRANSCRIPTIONAL REPRESSOR ALLR"/>
    <property type="match status" value="1"/>
</dbReference>
<dbReference type="PROSITE" id="PS51078">
    <property type="entry name" value="ICLR_ED"/>
    <property type="match status" value="1"/>
</dbReference>
<evidence type="ECO:0000259" key="1">
    <source>
        <dbReference type="PROSITE" id="PS51078"/>
    </source>
</evidence>
<evidence type="ECO:0000313" key="2">
    <source>
        <dbReference type="EMBL" id="MBC9786001.1"/>
    </source>
</evidence>
<dbReference type="EMBL" id="JACVHF010000022">
    <property type="protein sequence ID" value="MBC9786001.1"/>
    <property type="molecule type" value="Genomic_DNA"/>
</dbReference>
<gene>
    <name evidence="2" type="ORF">H1S01_16065</name>
</gene>
<accession>A0ABR7T5R9</accession>
<organism evidence="2 3">
    <name type="scientific">Heliobacterium chlorum</name>
    <dbReference type="NCBI Taxonomy" id="2698"/>
    <lineage>
        <taxon>Bacteria</taxon>
        <taxon>Bacillati</taxon>
        <taxon>Bacillota</taxon>
        <taxon>Clostridia</taxon>
        <taxon>Eubacteriales</taxon>
        <taxon>Heliobacteriaceae</taxon>
        <taxon>Heliobacterium</taxon>
    </lineage>
</organism>
<dbReference type="Pfam" id="PF01614">
    <property type="entry name" value="IclR_C"/>
    <property type="match status" value="1"/>
</dbReference>
<dbReference type="PANTHER" id="PTHR30136">
    <property type="entry name" value="HELIX-TURN-HELIX TRANSCRIPTIONAL REGULATOR, ICLR FAMILY"/>
    <property type="match status" value="1"/>
</dbReference>
<comment type="caution">
    <text evidence="2">The sequence shown here is derived from an EMBL/GenBank/DDBJ whole genome shotgun (WGS) entry which is preliminary data.</text>
</comment>
<dbReference type="InterPro" id="IPR014757">
    <property type="entry name" value="Tscrpt_reg_IclR_C"/>
</dbReference>
<evidence type="ECO:0000313" key="3">
    <source>
        <dbReference type="Proteomes" id="UP000617402"/>
    </source>
</evidence>
<dbReference type="SUPFAM" id="SSF55781">
    <property type="entry name" value="GAF domain-like"/>
    <property type="match status" value="1"/>
</dbReference>
<proteinExistence type="predicted"/>
<dbReference type="InterPro" id="IPR050707">
    <property type="entry name" value="HTH_MetabolicPath_Reg"/>
</dbReference>
<dbReference type="InterPro" id="IPR029016">
    <property type="entry name" value="GAF-like_dom_sf"/>
</dbReference>
<sequence>MEAVNSPHALRVMEPIGMRLPLYRGASKKVILAHLPLRTQQEVFRQIPEVFRCDEVERITEELVSVRDQGYAVSYGETTEGTVGLAVAIFSWENKVVGSLSLAGPELRFQKSRMPEMIYQVRLTAMKISEELGWIKAKPAASRRK</sequence>
<dbReference type="Proteomes" id="UP000617402">
    <property type="component" value="Unassembled WGS sequence"/>
</dbReference>
<protein>
    <recommendedName>
        <fullName evidence="1">IclR-ED domain-containing protein</fullName>
    </recommendedName>
</protein>